<accession>A0A1Z5HQZ3</accession>
<evidence type="ECO:0000313" key="2">
    <source>
        <dbReference type="Proteomes" id="UP000197032"/>
    </source>
</evidence>
<sequence length="182" mass="20101">MLPKRNLLVLVVTAAILLVLLTGCSSDNSTTLPGEKELTPSSDNQLTAEQLYFRTDNGEGGVQVGVLWAAPEYFRLTNQEELITELDLEDNLVFEISMTTHSGDLSNFPVLEKTQLTVDGVALKPIKWEVLSNSSHHPAGMLFFPAKDEDGNPVLKANSVIELNLKDLKGIPDRKFVWKLPL</sequence>
<dbReference type="RefSeq" id="WP_202819955.1">
    <property type="nucleotide sequence ID" value="NZ_BDGJ01000042.1"/>
</dbReference>
<dbReference type="PROSITE" id="PS51257">
    <property type="entry name" value="PROKAR_LIPOPROTEIN"/>
    <property type="match status" value="1"/>
</dbReference>
<dbReference type="Proteomes" id="UP000197032">
    <property type="component" value="Unassembled WGS sequence"/>
</dbReference>
<reference evidence="2" key="1">
    <citation type="journal article" date="2017" name="Appl. Environ. Microbiol.">
        <title>Genomic analysis of Calderihabitans maritimus KKC1, a thermophilic hydrogenogenic carboxydotrophic bacterium isolated from marine sediment.</title>
        <authorList>
            <person name="Omae K."/>
            <person name="Yoneda Y."/>
            <person name="Fukuyama Y."/>
            <person name="Yoshida T."/>
            <person name="Sako Y."/>
        </authorList>
    </citation>
    <scope>NUCLEOTIDE SEQUENCE [LARGE SCALE GENOMIC DNA]</scope>
    <source>
        <strain evidence="2">KKC1</strain>
    </source>
</reference>
<dbReference type="EMBL" id="BDGJ01000042">
    <property type="protein sequence ID" value="GAW91953.1"/>
    <property type="molecule type" value="Genomic_DNA"/>
</dbReference>
<comment type="caution">
    <text evidence="1">The sequence shown here is derived from an EMBL/GenBank/DDBJ whole genome shotgun (WGS) entry which is preliminary data.</text>
</comment>
<protein>
    <submittedName>
        <fullName evidence="1">ABC-type dipeptide transport system, periplasmic component</fullName>
    </submittedName>
</protein>
<proteinExistence type="predicted"/>
<keyword evidence="2" id="KW-1185">Reference proteome</keyword>
<gene>
    <name evidence="1" type="ORF">KKC1_11130</name>
</gene>
<name>A0A1Z5HQZ3_9FIRM</name>
<dbReference type="AlphaFoldDB" id="A0A1Z5HQZ3"/>
<organism evidence="1 2">
    <name type="scientific">Calderihabitans maritimus</name>
    <dbReference type="NCBI Taxonomy" id="1246530"/>
    <lineage>
        <taxon>Bacteria</taxon>
        <taxon>Bacillati</taxon>
        <taxon>Bacillota</taxon>
        <taxon>Clostridia</taxon>
        <taxon>Neomoorellales</taxon>
        <taxon>Calderihabitantaceae</taxon>
        <taxon>Calderihabitans</taxon>
    </lineage>
</organism>
<evidence type="ECO:0000313" key="1">
    <source>
        <dbReference type="EMBL" id="GAW91953.1"/>
    </source>
</evidence>